<dbReference type="PANTHER" id="PTHR47712:SF1">
    <property type="entry name" value="OS09G0555300 PROTEIN"/>
    <property type="match status" value="1"/>
</dbReference>
<gene>
    <name evidence="2" type="ORF">KSP40_PGU010902</name>
</gene>
<organism evidence="2 3">
    <name type="scientific">Platanthera guangdongensis</name>
    <dbReference type="NCBI Taxonomy" id="2320717"/>
    <lineage>
        <taxon>Eukaryota</taxon>
        <taxon>Viridiplantae</taxon>
        <taxon>Streptophyta</taxon>
        <taxon>Embryophyta</taxon>
        <taxon>Tracheophyta</taxon>
        <taxon>Spermatophyta</taxon>
        <taxon>Magnoliopsida</taxon>
        <taxon>Liliopsida</taxon>
        <taxon>Asparagales</taxon>
        <taxon>Orchidaceae</taxon>
        <taxon>Orchidoideae</taxon>
        <taxon>Orchideae</taxon>
        <taxon>Orchidinae</taxon>
        <taxon>Platanthera</taxon>
    </lineage>
</organism>
<feature type="region of interest" description="Disordered" evidence="1">
    <location>
        <begin position="58"/>
        <end position="81"/>
    </location>
</feature>
<name>A0ABR2MWE3_9ASPA</name>
<evidence type="ECO:0000313" key="3">
    <source>
        <dbReference type="Proteomes" id="UP001412067"/>
    </source>
</evidence>
<dbReference type="InterPro" id="IPR015915">
    <property type="entry name" value="Kelch-typ_b-propeller"/>
</dbReference>
<dbReference type="InterPro" id="IPR006652">
    <property type="entry name" value="Kelch_1"/>
</dbReference>
<feature type="compositionally biased region" description="Low complexity" evidence="1">
    <location>
        <begin position="9"/>
        <end position="22"/>
    </location>
</feature>
<protein>
    <submittedName>
        <fullName evidence="2">F-box/kelch-repeat protein</fullName>
    </submittedName>
</protein>
<dbReference type="Proteomes" id="UP001412067">
    <property type="component" value="Unassembled WGS sequence"/>
</dbReference>
<dbReference type="PANTHER" id="PTHR47712">
    <property type="entry name" value="OS09G0555300 PROTEIN"/>
    <property type="match status" value="1"/>
</dbReference>
<accession>A0ABR2MWE3</accession>
<dbReference type="EMBL" id="JBBWWR010000004">
    <property type="protein sequence ID" value="KAK8967790.1"/>
    <property type="molecule type" value="Genomic_DNA"/>
</dbReference>
<reference evidence="2 3" key="1">
    <citation type="journal article" date="2022" name="Nat. Plants">
        <title>Genomes of leafy and leafless Platanthera orchids illuminate the evolution of mycoheterotrophy.</title>
        <authorList>
            <person name="Li M.H."/>
            <person name="Liu K.W."/>
            <person name="Li Z."/>
            <person name="Lu H.C."/>
            <person name="Ye Q.L."/>
            <person name="Zhang D."/>
            <person name="Wang J.Y."/>
            <person name="Li Y.F."/>
            <person name="Zhong Z.M."/>
            <person name="Liu X."/>
            <person name="Yu X."/>
            <person name="Liu D.K."/>
            <person name="Tu X.D."/>
            <person name="Liu B."/>
            <person name="Hao Y."/>
            <person name="Liao X.Y."/>
            <person name="Jiang Y.T."/>
            <person name="Sun W.H."/>
            <person name="Chen J."/>
            <person name="Chen Y.Q."/>
            <person name="Ai Y."/>
            <person name="Zhai J.W."/>
            <person name="Wu S.S."/>
            <person name="Zhou Z."/>
            <person name="Hsiao Y.Y."/>
            <person name="Wu W.L."/>
            <person name="Chen Y.Y."/>
            <person name="Lin Y.F."/>
            <person name="Hsu J.L."/>
            <person name="Li C.Y."/>
            <person name="Wang Z.W."/>
            <person name="Zhao X."/>
            <person name="Zhong W.Y."/>
            <person name="Ma X.K."/>
            <person name="Ma L."/>
            <person name="Huang J."/>
            <person name="Chen G.Z."/>
            <person name="Huang M.Z."/>
            <person name="Huang L."/>
            <person name="Peng D.H."/>
            <person name="Luo Y.B."/>
            <person name="Zou S.Q."/>
            <person name="Chen S.P."/>
            <person name="Lan S."/>
            <person name="Tsai W.C."/>
            <person name="Van de Peer Y."/>
            <person name="Liu Z.J."/>
        </authorList>
    </citation>
    <scope>NUCLEOTIDE SEQUENCE [LARGE SCALE GENOMIC DNA]</scope>
    <source>
        <strain evidence="2">Lor288</strain>
    </source>
</reference>
<dbReference type="Pfam" id="PF01344">
    <property type="entry name" value="Kelch_1"/>
    <property type="match status" value="1"/>
</dbReference>
<dbReference type="SUPFAM" id="SSF117281">
    <property type="entry name" value="Kelch motif"/>
    <property type="match status" value="1"/>
</dbReference>
<keyword evidence="3" id="KW-1185">Reference proteome</keyword>
<feature type="compositionally biased region" description="Basic residues" evidence="1">
    <location>
        <begin position="62"/>
        <end position="71"/>
    </location>
</feature>
<sequence length="213" mass="23180">MERMDSIMRSNNSSSNSNSRSNPLLNDLGSADGGYRSEMAFIQNELENLSVSKLSGTSLSQKLKKKKKKKSGERLEDTENDDGIVSSSGCLGFRVNGSGCKVGSCEDLDINFGRKLSSAEDCRPGKSILENIVRLPEKFWRKSDRKSLSYSMKPRKSQSNVALIAVGGLGSLDEPLDSGEVYDPITDRWVQIARIPVAFGHVGSGAVLQVLLC</sequence>
<evidence type="ECO:0000256" key="1">
    <source>
        <dbReference type="SAM" id="MobiDB-lite"/>
    </source>
</evidence>
<proteinExistence type="predicted"/>
<comment type="caution">
    <text evidence="2">The sequence shown here is derived from an EMBL/GenBank/DDBJ whole genome shotgun (WGS) entry which is preliminary data.</text>
</comment>
<dbReference type="SMART" id="SM00612">
    <property type="entry name" value="Kelch"/>
    <property type="match status" value="1"/>
</dbReference>
<evidence type="ECO:0000313" key="2">
    <source>
        <dbReference type="EMBL" id="KAK8967790.1"/>
    </source>
</evidence>
<feature type="region of interest" description="Disordered" evidence="1">
    <location>
        <begin position="1"/>
        <end position="30"/>
    </location>
</feature>